<dbReference type="Gene3D" id="3.40.50.720">
    <property type="entry name" value="NAD(P)-binding Rossmann-like Domain"/>
    <property type="match status" value="1"/>
</dbReference>
<dbReference type="PRINTS" id="PR00081">
    <property type="entry name" value="GDHRDH"/>
</dbReference>
<dbReference type="InterPro" id="IPR002347">
    <property type="entry name" value="SDR_fam"/>
</dbReference>
<proteinExistence type="predicted"/>
<dbReference type="InterPro" id="IPR036291">
    <property type="entry name" value="NAD(P)-bd_dom_sf"/>
</dbReference>
<dbReference type="Pfam" id="PF13561">
    <property type="entry name" value="adh_short_C2"/>
    <property type="match status" value="1"/>
</dbReference>
<name>A0A0M0JHK5_9EUKA</name>
<dbReference type="InterPro" id="IPR020904">
    <property type="entry name" value="Sc_DH/Rdtase_CS"/>
</dbReference>
<dbReference type="OrthoDB" id="1393670at2759"/>
<organism evidence="3 4">
    <name type="scientific">Chrysochromulina tobinii</name>
    <dbReference type="NCBI Taxonomy" id="1460289"/>
    <lineage>
        <taxon>Eukaryota</taxon>
        <taxon>Haptista</taxon>
        <taxon>Haptophyta</taxon>
        <taxon>Prymnesiophyceae</taxon>
        <taxon>Prymnesiales</taxon>
        <taxon>Chrysochromulinaceae</taxon>
        <taxon>Chrysochromulina</taxon>
    </lineage>
</organism>
<accession>A0A0M0JHK5</accession>
<dbReference type="PANTHER" id="PTHR42898:SF6">
    <property type="entry name" value="NADP-DEPENDENT MANNITOL DEHYDROGENASE"/>
    <property type="match status" value="1"/>
</dbReference>
<dbReference type="EMBL" id="JWZX01002894">
    <property type="protein sequence ID" value="KOO26076.1"/>
    <property type="molecule type" value="Genomic_DNA"/>
</dbReference>
<dbReference type="SUPFAM" id="SSF51735">
    <property type="entry name" value="NAD(P)-binding Rossmann-fold domains"/>
    <property type="match status" value="1"/>
</dbReference>
<dbReference type="InterPro" id="IPR045000">
    <property type="entry name" value="TR"/>
</dbReference>
<dbReference type="GO" id="GO:0016491">
    <property type="term" value="F:oxidoreductase activity"/>
    <property type="evidence" value="ECO:0007669"/>
    <property type="project" value="UniProtKB-KW"/>
</dbReference>
<dbReference type="PRINTS" id="PR00080">
    <property type="entry name" value="SDRFAMILY"/>
</dbReference>
<dbReference type="FunFam" id="3.40.50.720:FF:000084">
    <property type="entry name" value="Short-chain dehydrogenase reductase"/>
    <property type="match status" value="1"/>
</dbReference>
<reference evidence="4" key="1">
    <citation type="journal article" date="2015" name="PLoS Genet.">
        <title>Genome Sequence and Transcriptome Analyses of Chrysochromulina tobin: Metabolic Tools for Enhanced Algal Fitness in the Prominent Order Prymnesiales (Haptophyceae).</title>
        <authorList>
            <person name="Hovde B.T."/>
            <person name="Deodato C.R."/>
            <person name="Hunsperger H.M."/>
            <person name="Ryken S.A."/>
            <person name="Yost W."/>
            <person name="Jha R.K."/>
            <person name="Patterson J."/>
            <person name="Monnat R.J. Jr."/>
            <person name="Barlow S.B."/>
            <person name="Starkenburg S.R."/>
            <person name="Cattolico R.A."/>
        </authorList>
    </citation>
    <scope>NUCLEOTIDE SEQUENCE</scope>
    <source>
        <strain evidence="4">CCMP291</strain>
    </source>
</reference>
<feature type="compositionally biased region" description="Pro residues" evidence="2">
    <location>
        <begin position="282"/>
        <end position="293"/>
    </location>
</feature>
<feature type="region of interest" description="Disordered" evidence="2">
    <location>
        <begin position="268"/>
        <end position="293"/>
    </location>
</feature>
<dbReference type="AlphaFoldDB" id="A0A0M0JHK5"/>
<gene>
    <name evidence="3" type="ORF">Ctob_001756</name>
</gene>
<keyword evidence="4" id="KW-1185">Reference proteome</keyword>
<dbReference type="Proteomes" id="UP000037460">
    <property type="component" value="Unassembled WGS sequence"/>
</dbReference>
<comment type="caution">
    <text evidence="3">The sequence shown here is derived from an EMBL/GenBank/DDBJ whole genome shotgun (WGS) entry which is preliminary data.</text>
</comment>
<keyword evidence="1" id="KW-0560">Oxidoreductase</keyword>
<sequence length="293" mass="30390">MSSRWRLDGYRVIVTGGSKGLGLACVVEFLSLGASVLLTARGEADLLVAAEPLAKEHGAERVHVLAADVATVEGREALVAKAIALWGGTLDGLVNNVGTNIRKPVAESTDAEYETMVSTNQTSAYYMCKACLPLLRKSERASIVNVASLAGLRSSGTGVIYAMTKAAMIHMSEAMACEWAAYGIRVNAVAPWMARTPLLEAAVAKDPSQLDKVCEATPLGSLGEPSDTAGAVAFLCMPAAAYVTGQCLAIDGGVAAQGYRGPCIAAHSEKPSANGGRKRMPDAPPPQSTPTVD</sequence>
<evidence type="ECO:0000256" key="1">
    <source>
        <dbReference type="ARBA" id="ARBA00023002"/>
    </source>
</evidence>
<dbReference type="PANTHER" id="PTHR42898">
    <property type="entry name" value="TROPINONE REDUCTASE"/>
    <property type="match status" value="1"/>
</dbReference>
<evidence type="ECO:0000313" key="4">
    <source>
        <dbReference type="Proteomes" id="UP000037460"/>
    </source>
</evidence>
<evidence type="ECO:0000313" key="3">
    <source>
        <dbReference type="EMBL" id="KOO26076.1"/>
    </source>
</evidence>
<protein>
    <submittedName>
        <fullName evidence="3">Short-chain dehydrogenase reductase sdr</fullName>
    </submittedName>
</protein>
<dbReference type="PROSITE" id="PS00061">
    <property type="entry name" value="ADH_SHORT"/>
    <property type="match status" value="1"/>
</dbReference>
<evidence type="ECO:0000256" key="2">
    <source>
        <dbReference type="SAM" id="MobiDB-lite"/>
    </source>
</evidence>